<evidence type="ECO:0000313" key="1">
    <source>
        <dbReference type="EMBL" id="SPL63110.1"/>
    </source>
</evidence>
<proteinExistence type="predicted"/>
<protein>
    <submittedName>
        <fullName evidence="1">Uncharacterized protein</fullName>
    </submittedName>
</protein>
<dbReference type="EMBL" id="OOFM01000004">
    <property type="protein sequence ID" value="SPL63110.1"/>
    <property type="molecule type" value="Genomic_DNA"/>
</dbReference>
<gene>
    <name evidence="1" type="ORF">OHAE_3042</name>
</gene>
<evidence type="ECO:0000313" key="2">
    <source>
        <dbReference type="Proteomes" id="UP000246073"/>
    </source>
</evidence>
<reference evidence="2" key="1">
    <citation type="submission" date="2017-12" db="EMBL/GenBank/DDBJ databases">
        <authorList>
            <person name="Diaz M."/>
        </authorList>
    </citation>
    <scope>NUCLEOTIDE SEQUENCE [LARGE SCALE GENOMIC DNA]</scope>
    <source>
        <strain evidence="2">FI11154</strain>
    </source>
</reference>
<accession>A0A2P9HH50</accession>
<organism evidence="1 2">
    <name type="scientific">Ochrobactrum soli</name>
    <dbReference type="NCBI Taxonomy" id="2448455"/>
    <lineage>
        <taxon>Bacteria</taxon>
        <taxon>Pseudomonadati</taxon>
        <taxon>Pseudomonadota</taxon>
        <taxon>Alphaproteobacteria</taxon>
        <taxon>Hyphomicrobiales</taxon>
        <taxon>Brucellaceae</taxon>
        <taxon>Brucella/Ochrobactrum group</taxon>
        <taxon>Ochrobactrum</taxon>
    </lineage>
</organism>
<name>A0A2P9HH50_9HYPH</name>
<dbReference type="RefSeq" id="WP_244597126.1">
    <property type="nucleotide sequence ID" value="NZ_OOFM01000004.1"/>
</dbReference>
<dbReference type="AlphaFoldDB" id="A0A2P9HH50"/>
<sequence length="124" mass="13766">MTALEKIEDGLNDNLWQDEEGNFYVGRPGQSAEDILAEVSAPRPEPAPPATVIPSVTLWERMTDVEAEQVNAAMAPQPFRTRQIFLTANTFRSDHELWPLLVQMATDLFGEARAAELLATQAVE</sequence>
<dbReference type="Proteomes" id="UP000246073">
    <property type="component" value="Unassembled WGS sequence"/>
</dbReference>